<comment type="caution">
    <text evidence="5">The sequence shown here is derived from an EMBL/GenBank/DDBJ whole genome shotgun (WGS) entry which is preliminary data.</text>
</comment>
<dbReference type="InterPro" id="IPR051120">
    <property type="entry name" value="ABC_AA/LPS_Transport"/>
</dbReference>
<dbReference type="GO" id="GO:0042941">
    <property type="term" value="P:D-alanine transmembrane transport"/>
    <property type="evidence" value="ECO:0007669"/>
    <property type="project" value="TreeGrafter"/>
</dbReference>
<evidence type="ECO:0000313" key="5">
    <source>
        <dbReference type="EMBL" id="HDP78765.1"/>
    </source>
</evidence>
<dbReference type="InterPro" id="IPR032823">
    <property type="entry name" value="BCA_ABC_TP_C"/>
</dbReference>
<dbReference type="InterPro" id="IPR027417">
    <property type="entry name" value="P-loop_NTPase"/>
</dbReference>
<evidence type="ECO:0000256" key="1">
    <source>
        <dbReference type="ARBA" id="ARBA00022448"/>
    </source>
</evidence>
<dbReference type="Gene3D" id="3.40.50.300">
    <property type="entry name" value="P-loop containing nucleotide triphosphate hydrolases"/>
    <property type="match status" value="1"/>
</dbReference>
<dbReference type="PROSITE" id="PS50893">
    <property type="entry name" value="ABC_TRANSPORTER_2"/>
    <property type="match status" value="1"/>
</dbReference>
<reference evidence="5" key="1">
    <citation type="journal article" date="2020" name="mSystems">
        <title>Genome- and Community-Level Interaction Insights into Carbon Utilization and Element Cycling Functions of Hydrothermarchaeota in Hydrothermal Sediment.</title>
        <authorList>
            <person name="Zhou Z."/>
            <person name="Liu Y."/>
            <person name="Xu W."/>
            <person name="Pan J."/>
            <person name="Luo Z.H."/>
            <person name="Li M."/>
        </authorList>
    </citation>
    <scope>NUCLEOTIDE SEQUENCE [LARGE SCALE GENOMIC DNA]</scope>
    <source>
        <strain evidence="5">SpSt-1179</strain>
    </source>
</reference>
<sequence>MSLLKLEKVTKRFGGLTAVSDFNLDLEKGELVGLIGPNGAGKTTIFNLITNTYMVSEGKISLDGKDVTGMKTDRITAVGIARTFQNIRLFSELSAFDNVRTACHLRLKSSVLSAVFGLPGYRKEETEIEHRTKVLLNTLGLEKYEKDLAGSLPYGLQRKLEIARALATDPKVLLLDEPAAGMNPEETLALGALILRIRKEFNLTVLLIEHDMSLVMSICERIVVLDHGVTIARGLPKEIQNNPEVITAYLGTGDLYA</sequence>
<dbReference type="CDD" id="cd03219">
    <property type="entry name" value="ABC_Mj1267_LivG_branched"/>
    <property type="match status" value="1"/>
</dbReference>
<dbReference type="EMBL" id="DSBT01000346">
    <property type="protein sequence ID" value="HDP78765.1"/>
    <property type="molecule type" value="Genomic_DNA"/>
</dbReference>
<dbReference type="Proteomes" id="UP000886198">
    <property type="component" value="Unassembled WGS sequence"/>
</dbReference>
<feature type="domain" description="ABC transporter" evidence="4">
    <location>
        <begin position="4"/>
        <end position="252"/>
    </location>
</feature>
<dbReference type="SMART" id="SM00382">
    <property type="entry name" value="AAA"/>
    <property type="match status" value="1"/>
</dbReference>
<dbReference type="PANTHER" id="PTHR45772">
    <property type="entry name" value="CONSERVED COMPONENT OF ABC TRANSPORTER FOR NATURAL AMINO ACIDS-RELATED"/>
    <property type="match status" value="1"/>
</dbReference>
<evidence type="ECO:0000259" key="4">
    <source>
        <dbReference type="PROSITE" id="PS50893"/>
    </source>
</evidence>
<dbReference type="Pfam" id="PF12399">
    <property type="entry name" value="BCA_ABC_TP_C"/>
    <property type="match status" value="1"/>
</dbReference>
<dbReference type="GO" id="GO:0005886">
    <property type="term" value="C:plasma membrane"/>
    <property type="evidence" value="ECO:0007669"/>
    <property type="project" value="TreeGrafter"/>
</dbReference>
<dbReference type="PANTHER" id="PTHR45772:SF7">
    <property type="entry name" value="AMINO ACID ABC TRANSPORTER ATP-BINDING PROTEIN"/>
    <property type="match status" value="1"/>
</dbReference>
<dbReference type="GO" id="GO:0005304">
    <property type="term" value="F:L-valine transmembrane transporter activity"/>
    <property type="evidence" value="ECO:0007669"/>
    <property type="project" value="TreeGrafter"/>
</dbReference>
<dbReference type="InterPro" id="IPR003439">
    <property type="entry name" value="ABC_transporter-like_ATP-bd"/>
</dbReference>
<evidence type="ECO:0000256" key="2">
    <source>
        <dbReference type="ARBA" id="ARBA00022741"/>
    </source>
</evidence>
<keyword evidence="2" id="KW-0547">Nucleotide-binding</keyword>
<evidence type="ECO:0000256" key="3">
    <source>
        <dbReference type="ARBA" id="ARBA00022840"/>
    </source>
</evidence>
<dbReference type="AlphaFoldDB" id="A0A7C1H561"/>
<name>A0A7C1H561_9BACT</name>
<keyword evidence="3 5" id="KW-0067">ATP-binding</keyword>
<accession>A0A7C1H561</accession>
<dbReference type="Pfam" id="PF00005">
    <property type="entry name" value="ABC_tran"/>
    <property type="match status" value="1"/>
</dbReference>
<gene>
    <name evidence="5" type="ORF">ENN47_11430</name>
</gene>
<dbReference type="GO" id="GO:0005524">
    <property type="term" value="F:ATP binding"/>
    <property type="evidence" value="ECO:0007669"/>
    <property type="project" value="UniProtKB-KW"/>
</dbReference>
<dbReference type="GO" id="GO:0015188">
    <property type="term" value="F:L-isoleucine transmembrane transporter activity"/>
    <property type="evidence" value="ECO:0007669"/>
    <property type="project" value="TreeGrafter"/>
</dbReference>
<proteinExistence type="predicted"/>
<keyword evidence="1" id="KW-0813">Transport</keyword>
<dbReference type="GO" id="GO:0015192">
    <property type="term" value="F:L-phenylalanine transmembrane transporter activity"/>
    <property type="evidence" value="ECO:0007669"/>
    <property type="project" value="TreeGrafter"/>
</dbReference>
<protein>
    <submittedName>
        <fullName evidence="5">ABC transporter ATP-binding protein</fullName>
    </submittedName>
</protein>
<dbReference type="InterPro" id="IPR003593">
    <property type="entry name" value="AAA+_ATPase"/>
</dbReference>
<dbReference type="SUPFAM" id="SSF52540">
    <property type="entry name" value="P-loop containing nucleoside triphosphate hydrolases"/>
    <property type="match status" value="1"/>
</dbReference>
<dbReference type="GO" id="GO:1903806">
    <property type="term" value="P:L-isoleucine import across plasma membrane"/>
    <property type="evidence" value="ECO:0007669"/>
    <property type="project" value="TreeGrafter"/>
</dbReference>
<dbReference type="FunFam" id="3.40.50.300:FF:000421">
    <property type="entry name" value="Branched-chain amino acid ABC transporter ATP-binding protein"/>
    <property type="match status" value="1"/>
</dbReference>
<dbReference type="GO" id="GO:0016887">
    <property type="term" value="F:ATP hydrolysis activity"/>
    <property type="evidence" value="ECO:0007669"/>
    <property type="project" value="InterPro"/>
</dbReference>
<dbReference type="GO" id="GO:1903805">
    <property type="term" value="P:L-valine import across plasma membrane"/>
    <property type="evidence" value="ECO:0007669"/>
    <property type="project" value="TreeGrafter"/>
</dbReference>
<dbReference type="GO" id="GO:0015808">
    <property type="term" value="P:L-alanine transport"/>
    <property type="evidence" value="ECO:0007669"/>
    <property type="project" value="TreeGrafter"/>
</dbReference>
<organism evidence="5">
    <name type="scientific">Mesotoga infera</name>
    <dbReference type="NCBI Taxonomy" id="1236046"/>
    <lineage>
        <taxon>Bacteria</taxon>
        <taxon>Thermotogati</taxon>
        <taxon>Thermotogota</taxon>
        <taxon>Thermotogae</taxon>
        <taxon>Kosmotogales</taxon>
        <taxon>Kosmotogaceae</taxon>
        <taxon>Mesotoga</taxon>
    </lineage>
</organism>